<keyword evidence="2" id="KW-1185">Reference proteome</keyword>
<name>A0A0F5FP11_9HYPH</name>
<dbReference type="EMBL" id="JZEX01000147">
    <property type="protein sequence ID" value="KKB10548.1"/>
    <property type="molecule type" value="Genomic_DNA"/>
</dbReference>
<reference evidence="1 2" key="1">
    <citation type="submission" date="2015-03" db="EMBL/GenBank/DDBJ databases">
        <authorList>
            <person name="Hassan Y.I."/>
            <person name="Lepp D."/>
            <person name="Li X.-Z."/>
            <person name="Zhou T."/>
        </authorList>
    </citation>
    <scope>NUCLEOTIDE SEQUENCE [LARGE SCALE GENOMIC DNA]</scope>
    <source>
        <strain evidence="1 2">BD-c194</strain>
    </source>
</reference>
<organism evidence="1 2">
    <name type="scientific">Devosia geojensis</name>
    <dbReference type="NCBI Taxonomy" id="443610"/>
    <lineage>
        <taxon>Bacteria</taxon>
        <taxon>Pseudomonadati</taxon>
        <taxon>Pseudomonadota</taxon>
        <taxon>Alphaproteobacteria</taxon>
        <taxon>Hyphomicrobiales</taxon>
        <taxon>Devosiaceae</taxon>
        <taxon>Devosia</taxon>
    </lineage>
</organism>
<dbReference type="AlphaFoldDB" id="A0A0F5FP11"/>
<accession>A0A0F5FP11</accession>
<comment type="caution">
    <text evidence="1">The sequence shown here is derived from an EMBL/GenBank/DDBJ whole genome shotgun (WGS) entry which is preliminary data.</text>
</comment>
<protein>
    <submittedName>
        <fullName evidence="1">Uncharacterized protein</fullName>
    </submittedName>
</protein>
<evidence type="ECO:0000313" key="2">
    <source>
        <dbReference type="Proteomes" id="UP000033632"/>
    </source>
</evidence>
<dbReference type="Proteomes" id="UP000033632">
    <property type="component" value="Unassembled WGS sequence"/>
</dbReference>
<evidence type="ECO:0000313" key="1">
    <source>
        <dbReference type="EMBL" id="KKB10548.1"/>
    </source>
</evidence>
<gene>
    <name evidence="1" type="ORF">VE25_17595</name>
</gene>
<sequence>MDLQSPLRTIQIERGKASTGRVLGHFMGKRQIGTCRVDTHAEQSSQRNALQSGPDMGMCHRLVAMLEDLDADDQSIGPAGRKSRQVAMNQAVLSRWKPLRQLRERNLGDIEAREIEAIAHQWQIVAAIAAPDIETFRSD</sequence>
<proteinExistence type="predicted"/>